<gene>
    <name evidence="2" type="ORF">G6F50_014320</name>
</gene>
<dbReference type="Proteomes" id="UP000740926">
    <property type="component" value="Unassembled WGS sequence"/>
</dbReference>
<evidence type="ECO:0000313" key="2">
    <source>
        <dbReference type="EMBL" id="KAG1540747.1"/>
    </source>
</evidence>
<protein>
    <submittedName>
        <fullName evidence="2">Uncharacterized protein</fullName>
    </submittedName>
</protein>
<feature type="compositionally biased region" description="Basic and acidic residues" evidence="1">
    <location>
        <begin position="128"/>
        <end position="142"/>
    </location>
</feature>
<feature type="region of interest" description="Disordered" evidence="1">
    <location>
        <begin position="14"/>
        <end position="36"/>
    </location>
</feature>
<accession>A0A9P6Y6Y3</accession>
<proteinExistence type="predicted"/>
<organism evidence="2 3">
    <name type="scientific">Rhizopus delemar</name>
    <dbReference type="NCBI Taxonomy" id="936053"/>
    <lineage>
        <taxon>Eukaryota</taxon>
        <taxon>Fungi</taxon>
        <taxon>Fungi incertae sedis</taxon>
        <taxon>Mucoromycota</taxon>
        <taxon>Mucoromycotina</taxon>
        <taxon>Mucoromycetes</taxon>
        <taxon>Mucorales</taxon>
        <taxon>Mucorineae</taxon>
        <taxon>Rhizopodaceae</taxon>
        <taxon>Rhizopus</taxon>
    </lineage>
</organism>
<evidence type="ECO:0000256" key="1">
    <source>
        <dbReference type="SAM" id="MobiDB-lite"/>
    </source>
</evidence>
<dbReference type="AlphaFoldDB" id="A0A9P6Y6Y3"/>
<sequence length="200" mass="21231">MQLDHLVAQGLDDLPAARSGTGGHHHGAGQHDPHRDAVTGMGVRVHEGQPRRQVVQCAGRFGTDQGHRDDAHGLLRVVVAVGKAHVGRRGNLCLAEERVDDAWTGQAADGTTDLGQAGDQPPQQHHHHDAEQEAGNRRGDHRHEHLPQQALVLRPAAKALGPDQCVPVVVRSGQAGAAEAADQRVRGRGRQPLPPGSPAE</sequence>
<feature type="region of interest" description="Disordered" evidence="1">
    <location>
        <begin position="106"/>
        <end position="142"/>
    </location>
</feature>
<feature type="region of interest" description="Disordered" evidence="1">
    <location>
        <begin position="174"/>
        <end position="200"/>
    </location>
</feature>
<comment type="caution">
    <text evidence="2">The sequence shown here is derived from an EMBL/GenBank/DDBJ whole genome shotgun (WGS) entry which is preliminary data.</text>
</comment>
<evidence type="ECO:0000313" key="3">
    <source>
        <dbReference type="Proteomes" id="UP000740926"/>
    </source>
</evidence>
<name>A0A9P6Y6Y3_9FUNG</name>
<dbReference type="EMBL" id="JAANIU010006666">
    <property type="protein sequence ID" value="KAG1540747.1"/>
    <property type="molecule type" value="Genomic_DNA"/>
</dbReference>
<reference evidence="2 3" key="1">
    <citation type="journal article" date="2020" name="Microb. Genom.">
        <title>Genetic diversity of clinical and environmental Mucorales isolates obtained from an investigation of mucormycosis cases among solid organ transplant recipients.</title>
        <authorList>
            <person name="Nguyen M.H."/>
            <person name="Kaul D."/>
            <person name="Muto C."/>
            <person name="Cheng S.J."/>
            <person name="Richter R.A."/>
            <person name="Bruno V.M."/>
            <person name="Liu G."/>
            <person name="Beyhan S."/>
            <person name="Sundermann A.J."/>
            <person name="Mounaud S."/>
            <person name="Pasculle A.W."/>
            <person name="Nierman W.C."/>
            <person name="Driscoll E."/>
            <person name="Cumbie R."/>
            <person name="Clancy C.J."/>
            <person name="Dupont C.L."/>
        </authorList>
    </citation>
    <scope>NUCLEOTIDE SEQUENCE [LARGE SCALE GENOMIC DNA]</scope>
    <source>
        <strain evidence="2 3">GL24</strain>
    </source>
</reference>
<keyword evidence="3" id="KW-1185">Reference proteome</keyword>